<protein>
    <submittedName>
        <fullName evidence="1">Uncharacterized protein</fullName>
    </submittedName>
</protein>
<dbReference type="AlphaFoldDB" id="A0A0C3AXU0"/>
<dbReference type="STRING" id="933852.A0A0C3AXU0"/>
<reference evidence="2" key="2">
    <citation type="submission" date="2015-01" db="EMBL/GenBank/DDBJ databases">
        <title>Evolutionary Origins and Diversification of the Mycorrhizal Mutualists.</title>
        <authorList>
            <consortium name="DOE Joint Genome Institute"/>
            <consortium name="Mycorrhizal Genomics Consortium"/>
            <person name="Kohler A."/>
            <person name="Kuo A."/>
            <person name="Nagy L.G."/>
            <person name="Floudas D."/>
            <person name="Copeland A."/>
            <person name="Barry K.W."/>
            <person name="Cichocki N."/>
            <person name="Veneault-Fourrey C."/>
            <person name="LaButti K."/>
            <person name="Lindquist E.A."/>
            <person name="Lipzen A."/>
            <person name="Lundell T."/>
            <person name="Morin E."/>
            <person name="Murat C."/>
            <person name="Riley R."/>
            <person name="Ohm R."/>
            <person name="Sun H."/>
            <person name="Tunlid A."/>
            <person name="Henrissat B."/>
            <person name="Grigoriev I.V."/>
            <person name="Hibbett D.S."/>
            <person name="Martin F."/>
        </authorList>
    </citation>
    <scope>NUCLEOTIDE SEQUENCE [LARGE SCALE GENOMIC DNA]</scope>
    <source>
        <strain evidence="2">MAFF 305830</strain>
    </source>
</reference>
<feature type="non-terminal residue" evidence="1">
    <location>
        <position position="1"/>
    </location>
</feature>
<gene>
    <name evidence="1" type="ORF">M408DRAFT_306317</name>
</gene>
<dbReference type="EMBL" id="KN824289">
    <property type="protein sequence ID" value="KIM29355.1"/>
    <property type="molecule type" value="Genomic_DNA"/>
</dbReference>
<keyword evidence="2" id="KW-1185">Reference proteome</keyword>
<dbReference type="Proteomes" id="UP000054097">
    <property type="component" value="Unassembled WGS sequence"/>
</dbReference>
<dbReference type="OrthoDB" id="3232986at2759"/>
<organism evidence="1 2">
    <name type="scientific">Serendipita vermifera MAFF 305830</name>
    <dbReference type="NCBI Taxonomy" id="933852"/>
    <lineage>
        <taxon>Eukaryota</taxon>
        <taxon>Fungi</taxon>
        <taxon>Dikarya</taxon>
        <taxon>Basidiomycota</taxon>
        <taxon>Agaricomycotina</taxon>
        <taxon>Agaricomycetes</taxon>
        <taxon>Sebacinales</taxon>
        <taxon>Serendipitaceae</taxon>
        <taxon>Serendipita</taxon>
    </lineage>
</organism>
<dbReference type="Pfam" id="PF18759">
    <property type="entry name" value="Plavaka"/>
    <property type="match status" value="1"/>
</dbReference>
<evidence type="ECO:0000313" key="1">
    <source>
        <dbReference type="EMBL" id="KIM29355.1"/>
    </source>
</evidence>
<name>A0A0C3AXU0_SERVB</name>
<dbReference type="HOGENOM" id="CLU_006344_4_2_1"/>
<evidence type="ECO:0000313" key="2">
    <source>
        <dbReference type="Proteomes" id="UP000054097"/>
    </source>
</evidence>
<accession>A0A0C3AXU0</accession>
<sequence>LRDAIEFIPRRVWVDSDREERVYNEIFTADWAWQTQMTLPNGAALIPIILASDKTHLTVLAGDKKAWPLYLSIGNIKSNVRNKPTNNTWVIIGYIPCVKFEGQKEYVVVLASLIDLGDTGIEMVDSLGDVRLCFPRLAAYIADYPEQCLINVVSQKTSPVTLARYHNLGDATPSPPRTREWILSQIHELERSVDPSDFARYKRASLELGLNGVHQPFWETLPGYDPSLCVGPDLLHGVHRFWRDHILNWVVNLVGFPEIDRRLKLLQPVVNMRHFSKGISHLTQWTGREDRELQRYLLAVINGIPGIDRKTMKSLRAFHNFAYFAQYRSQTPATLGYMARALRKFHSTKATFIQNGARRGSGGVINHFNIPKLYALHMYQISIPLMGSAPQFSSEITEQLHQTMAKAAYRATNRKDYTKQMCMHLDRCERVAFMEEFLSWAIEEMSQSAHNVTIDTELHHAPVQTTPVAQASTGAAVDNSLEMPLRARNQRKDDRIWLTFTPHHQNLSLADACNLYKYSERSLKYAVTCFVGDYLGNGLGDVKIDLWNKLKIKLPTIQEDEDLVQVRTIQVLPPSRQLPYGRFDFALIHVSGDAERVGIAGYRVAQIRMIFSLQLGARHRLDRVPLAYIHWLSPTVARAEQPVGMYRVKRVFRPNGRPFASVISVESIARFVHLIPRFPHDTSNIPSHATPELVTERATSFLINSFADKELFQCVY</sequence>
<dbReference type="InterPro" id="IPR041078">
    <property type="entry name" value="Plavaka"/>
</dbReference>
<proteinExistence type="predicted"/>
<reference evidence="1 2" key="1">
    <citation type="submission" date="2014-04" db="EMBL/GenBank/DDBJ databases">
        <authorList>
            <consortium name="DOE Joint Genome Institute"/>
            <person name="Kuo A."/>
            <person name="Zuccaro A."/>
            <person name="Kohler A."/>
            <person name="Nagy L.G."/>
            <person name="Floudas D."/>
            <person name="Copeland A."/>
            <person name="Barry K.W."/>
            <person name="Cichocki N."/>
            <person name="Veneault-Fourrey C."/>
            <person name="LaButti K."/>
            <person name="Lindquist E.A."/>
            <person name="Lipzen A."/>
            <person name="Lundell T."/>
            <person name="Morin E."/>
            <person name="Murat C."/>
            <person name="Sun H."/>
            <person name="Tunlid A."/>
            <person name="Henrissat B."/>
            <person name="Grigoriev I.V."/>
            <person name="Hibbett D.S."/>
            <person name="Martin F."/>
            <person name="Nordberg H.P."/>
            <person name="Cantor M.N."/>
            <person name="Hua S.X."/>
        </authorList>
    </citation>
    <scope>NUCLEOTIDE SEQUENCE [LARGE SCALE GENOMIC DNA]</scope>
    <source>
        <strain evidence="1 2">MAFF 305830</strain>
    </source>
</reference>